<feature type="compositionally biased region" description="Polar residues" evidence="4">
    <location>
        <begin position="280"/>
        <end position="305"/>
    </location>
</feature>
<dbReference type="PANTHER" id="PTHR43280">
    <property type="entry name" value="ARAC-FAMILY TRANSCRIPTIONAL REGULATOR"/>
    <property type="match status" value="1"/>
</dbReference>
<name>A0A1T2XLE5_9BACL</name>
<dbReference type="STRING" id="1324314.BVG16_07475"/>
<feature type="region of interest" description="Disordered" evidence="4">
    <location>
        <begin position="272"/>
        <end position="305"/>
    </location>
</feature>
<feature type="domain" description="HTH araC/xylS-type" evidence="5">
    <location>
        <begin position="161"/>
        <end position="259"/>
    </location>
</feature>
<dbReference type="EMBL" id="MSZX01000002">
    <property type="protein sequence ID" value="OPA80556.1"/>
    <property type="molecule type" value="Genomic_DNA"/>
</dbReference>
<reference evidence="6 7" key="1">
    <citation type="submission" date="2017-01" db="EMBL/GenBank/DDBJ databases">
        <title>Genome analysis of Paenibacillus selenitrireducens ES3-24.</title>
        <authorList>
            <person name="Xu D."/>
            <person name="Yao R."/>
            <person name="Zheng S."/>
        </authorList>
    </citation>
    <scope>NUCLEOTIDE SEQUENCE [LARGE SCALE GENOMIC DNA]</scope>
    <source>
        <strain evidence="6 7">ES3-24</strain>
    </source>
</reference>
<keyword evidence="2" id="KW-0238">DNA-binding</keyword>
<dbReference type="RefSeq" id="WP_078497900.1">
    <property type="nucleotide sequence ID" value="NZ_MSZX01000002.1"/>
</dbReference>
<dbReference type="GO" id="GO:0043565">
    <property type="term" value="F:sequence-specific DNA binding"/>
    <property type="evidence" value="ECO:0007669"/>
    <property type="project" value="InterPro"/>
</dbReference>
<keyword evidence="1" id="KW-0805">Transcription regulation</keyword>
<organism evidence="6 7">
    <name type="scientific">Paenibacillus selenitireducens</name>
    <dbReference type="NCBI Taxonomy" id="1324314"/>
    <lineage>
        <taxon>Bacteria</taxon>
        <taxon>Bacillati</taxon>
        <taxon>Bacillota</taxon>
        <taxon>Bacilli</taxon>
        <taxon>Bacillales</taxon>
        <taxon>Paenibacillaceae</taxon>
        <taxon>Paenibacillus</taxon>
    </lineage>
</organism>
<evidence type="ECO:0000313" key="6">
    <source>
        <dbReference type="EMBL" id="OPA80556.1"/>
    </source>
</evidence>
<dbReference type="InterPro" id="IPR018060">
    <property type="entry name" value="HTH_AraC"/>
</dbReference>
<dbReference type="AlphaFoldDB" id="A0A1T2XLE5"/>
<comment type="caution">
    <text evidence="6">The sequence shown here is derived from an EMBL/GenBank/DDBJ whole genome shotgun (WGS) entry which is preliminary data.</text>
</comment>
<evidence type="ECO:0000256" key="2">
    <source>
        <dbReference type="ARBA" id="ARBA00023125"/>
    </source>
</evidence>
<keyword evidence="3" id="KW-0804">Transcription</keyword>
<dbReference type="SUPFAM" id="SSF46689">
    <property type="entry name" value="Homeodomain-like"/>
    <property type="match status" value="2"/>
</dbReference>
<keyword evidence="7" id="KW-1185">Reference proteome</keyword>
<dbReference type="PROSITE" id="PS00041">
    <property type="entry name" value="HTH_ARAC_FAMILY_1"/>
    <property type="match status" value="1"/>
</dbReference>
<protein>
    <recommendedName>
        <fullName evidence="5">HTH araC/xylS-type domain-containing protein</fullName>
    </recommendedName>
</protein>
<evidence type="ECO:0000313" key="7">
    <source>
        <dbReference type="Proteomes" id="UP000190188"/>
    </source>
</evidence>
<gene>
    <name evidence="6" type="ORF">BVG16_07475</name>
</gene>
<dbReference type="SMART" id="SM00342">
    <property type="entry name" value="HTH_ARAC"/>
    <property type="match status" value="1"/>
</dbReference>
<dbReference type="PROSITE" id="PS01124">
    <property type="entry name" value="HTH_ARAC_FAMILY_2"/>
    <property type="match status" value="1"/>
</dbReference>
<dbReference type="InterPro" id="IPR009057">
    <property type="entry name" value="Homeodomain-like_sf"/>
</dbReference>
<dbReference type="InterPro" id="IPR037923">
    <property type="entry name" value="HTH-like"/>
</dbReference>
<evidence type="ECO:0000256" key="1">
    <source>
        <dbReference type="ARBA" id="ARBA00023015"/>
    </source>
</evidence>
<dbReference type="GO" id="GO:0003700">
    <property type="term" value="F:DNA-binding transcription factor activity"/>
    <property type="evidence" value="ECO:0007669"/>
    <property type="project" value="InterPro"/>
</dbReference>
<dbReference type="Pfam" id="PF02311">
    <property type="entry name" value="AraC_binding"/>
    <property type="match status" value="1"/>
</dbReference>
<dbReference type="Gene3D" id="1.10.10.60">
    <property type="entry name" value="Homeodomain-like"/>
    <property type="match status" value="2"/>
</dbReference>
<dbReference type="OrthoDB" id="345364at2"/>
<evidence type="ECO:0000256" key="3">
    <source>
        <dbReference type="ARBA" id="ARBA00023163"/>
    </source>
</evidence>
<accession>A0A1T2XLE5</accession>
<dbReference type="SUPFAM" id="SSF51215">
    <property type="entry name" value="Regulatory protein AraC"/>
    <property type="match status" value="1"/>
</dbReference>
<dbReference type="Proteomes" id="UP000190188">
    <property type="component" value="Unassembled WGS sequence"/>
</dbReference>
<dbReference type="PANTHER" id="PTHR43280:SF2">
    <property type="entry name" value="HTH-TYPE TRANSCRIPTIONAL REGULATOR EXSA"/>
    <property type="match status" value="1"/>
</dbReference>
<dbReference type="InterPro" id="IPR018062">
    <property type="entry name" value="HTH_AraC-typ_CS"/>
</dbReference>
<proteinExistence type="predicted"/>
<dbReference type="Pfam" id="PF12833">
    <property type="entry name" value="HTH_18"/>
    <property type="match status" value="1"/>
</dbReference>
<dbReference type="InterPro" id="IPR003313">
    <property type="entry name" value="AraC-bd"/>
</dbReference>
<sequence length="305" mass="35392">MEVKLHACSYAYHTKPYRLFYHRPPFFLFRLQMHGTCKALVDQKLTVIEPGDLLMYQPGDPYELQIGKKGPAESGDYFLLCEGAWIEAWWKQSARKTKLRIRLSSGIVSLWQQLCAEQHRLEPNTLLIQHLLCALCLSIDQISVESDTTQRFSNKSVMLCKEMKHYIEEHAFEAIRVEDISKDVGLSESRASHLFKDYFGYTMIQYVQEVRLRNGLNLIQFTDYTLEYISEICGFNNYSYFHKVFKEKFDLTPGAVRQSPERYELSNRLSNQAVYEKSDSGTSSEAKAYFKSSQALDSPQLDSHP</sequence>
<evidence type="ECO:0000259" key="5">
    <source>
        <dbReference type="PROSITE" id="PS01124"/>
    </source>
</evidence>
<evidence type="ECO:0000256" key="4">
    <source>
        <dbReference type="SAM" id="MobiDB-lite"/>
    </source>
</evidence>